<dbReference type="STRING" id="264951.A0A443HLQ1"/>
<proteinExistence type="predicted"/>
<dbReference type="RefSeq" id="XP_028482377.1">
    <property type="nucleotide sequence ID" value="XM_028629208.1"/>
</dbReference>
<evidence type="ECO:0000313" key="2">
    <source>
        <dbReference type="Proteomes" id="UP000283841"/>
    </source>
</evidence>
<comment type="caution">
    <text evidence="1">The sequence shown here is derived from an EMBL/GenBank/DDBJ whole genome shotgun (WGS) entry which is preliminary data.</text>
</comment>
<keyword evidence="2" id="KW-1185">Reference proteome</keyword>
<organism evidence="1 2">
    <name type="scientific">Byssochlamys spectabilis</name>
    <name type="common">Paecilomyces variotii</name>
    <dbReference type="NCBI Taxonomy" id="264951"/>
    <lineage>
        <taxon>Eukaryota</taxon>
        <taxon>Fungi</taxon>
        <taxon>Dikarya</taxon>
        <taxon>Ascomycota</taxon>
        <taxon>Pezizomycotina</taxon>
        <taxon>Eurotiomycetes</taxon>
        <taxon>Eurotiomycetidae</taxon>
        <taxon>Eurotiales</taxon>
        <taxon>Thermoascaceae</taxon>
        <taxon>Paecilomyces</taxon>
    </lineage>
</organism>
<gene>
    <name evidence="1" type="ORF">C8Q69DRAFT_447411</name>
</gene>
<dbReference type="AlphaFoldDB" id="A0A443HLQ1"/>
<dbReference type="EMBL" id="RCNU01000012">
    <property type="protein sequence ID" value="RWQ92732.1"/>
    <property type="molecule type" value="Genomic_DNA"/>
</dbReference>
<name>A0A443HLQ1_BYSSP</name>
<sequence length="296" mass="33391">MSPVYGNESIMSDAENEFLSHLPPNTPVFRYDPQCSLESLLPPISPYDCFVVIKAFPSEVIDELDEQLPGRLDYSSQLQTLILKIPSQPHEEAAGKFEGVLTVLATQMKVFRRLHYLGATRVDGKDRKKQADRAWMPVRQGGQFPTVALEVGYPETAAKLEKDITWWLHASKGRVKMGITIDIKRGSGNIEIKSWVTEPVPQHIYITMHQRQVVDRRCNTQSPPQITQRILIKKGKNGQEPTITGGDLVIPFKSLFLTEPGEGESDFVMTEDMLVHDIAELVWAAIENEEAKKRPN</sequence>
<protein>
    <submittedName>
        <fullName evidence="1">Uncharacterized protein</fullName>
    </submittedName>
</protein>
<dbReference type="GeneID" id="39598485"/>
<reference evidence="1 2" key="1">
    <citation type="journal article" date="2018" name="Front. Microbiol.">
        <title>Genomic and genetic insights into a cosmopolitan fungus, Paecilomyces variotii (Eurotiales).</title>
        <authorList>
            <person name="Urquhart A.S."/>
            <person name="Mondo S.J."/>
            <person name="Makela M.R."/>
            <person name="Hane J.K."/>
            <person name="Wiebenga A."/>
            <person name="He G."/>
            <person name="Mihaltcheva S."/>
            <person name="Pangilinan J."/>
            <person name="Lipzen A."/>
            <person name="Barry K."/>
            <person name="de Vries R.P."/>
            <person name="Grigoriev I.V."/>
            <person name="Idnurm A."/>
        </authorList>
    </citation>
    <scope>NUCLEOTIDE SEQUENCE [LARGE SCALE GENOMIC DNA]</scope>
    <source>
        <strain evidence="1 2">CBS 101075</strain>
    </source>
</reference>
<evidence type="ECO:0000313" key="1">
    <source>
        <dbReference type="EMBL" id="RWQ92732.1"/>
    </source>
</evidence>
<accession>A0A443HLQ1</accession>
<dbReference type="Proteomes" id="UP000283841">
    <property type="component" value="Unassembled WGS sequence"/>
</dbReference>
<dbReference type="VEuPathDB" id="FungiDB:C8Q69DRAFT_447411"/>